<feature type="transmembrane region" description="Helical" evidence="1">
    <location>
        <begin position="69"/>
        <end position="89"/>
    </location>
</feature>
<reference evidence="3" key="1">
    <citation type="submission" date="2015-10" db="EMBL/GenBank/DDBJ databases">
        <title>Draft genome sequence of Salegentibacter mishustinae KCTC 12263.</title>
        <authorList>
            <person name="Lin W."/>
            <person name="Zheng Q."/>
        </authorList>
    </citation>
    <scope>NUCLEOTIDE SEQUENCE [LARGE SCALE GENOMIC DNA]</scope>
    <source>
        <strain evidence="3">KCTC 12263</strain>
    </source>
</reference>
<organism evidence="3 4">
    <name type="scientific">Salegentibacter mishustinae</name>
    <dbReference type="NCBI Taxonomy" id="270918"/>
    <lineage>
        <taxon>Bacteria</taxon>
        <taxon>Pseudomonadati</taxon>
        <taxon>Bacteroidota</taxon>
        <taxon>Flavobacteriia</taxon>
        <taxon>Flavobacteriales</taxon>
        <taxon>Flavobacteriaceae</taxon>
        <taxon>Salegentibacter</taxon>
    </lineage>
</organism>
<dbReference type="InterPro" id="IPR007421">
    <property type="entry name" value="Schlafen_AlbA_2_dom"/>
</dbReference>
<dbReference type="RefSeq" id="WP_037314446.1">
    <property type="nucleotide sequence ID" value="NZ_BMWR01000010.1"/>
</dbReference>
<proteinExistence type="predicted"/>
<name>A0A0Q9ZC74_9FLAO</name>
<dbReference type="EMBL" id="LKTP01000004">
    <property type="protein sequence ID" value="KRG29817.1"/>
    <property type="molecule type" value="Genomic_DNA"/>
</dbReference>
<protein>
    <recommendedName>
        <fullName evidence="2">Schlafen AlbA-2 domain-containing protein</fullName>
    </recommendedName>
</protein>
<feature type="domain" description="Schlafen AlbA-2" evidence="2">
    <location>
        <begin position="117"/>
        <end position="252"/>
    </location>
</feature>
<comment type="caution">
    <text evidence="3">The sequence shown here is derived from an EMBL/GenBank/DDBJ whole genome shotgun (WGS) entry which is preliminary data.</text>
</comment>
<keyword evidence="1" id="KW-1133">Transmembrane helix</keyword>
<sequence>MINSNTYKNIKIILTHLFIGAGIFYFLVHPFTMVIYWFEFSDTPFSFPLFQQVLEERFLESFSFNMRGMGGLLTLLGGFLGIVSGLFWINLKKKNEIIGTQQRLLVRDIEELIQAGENERVEFKSSIRYDYYRKTTNRELELVIAKTIVGFMNAKGGKLIIGVDDDGNVLGLEKDYKTLKHKNMDGYERAVFRIISTQLGHEACFSNHISFYSIDEKDVCVVDIEPSNEPVYVSDEGNTTFYVRTGNATYPLSVKETVDYLKTKKLKLMQYN</sequence>
<feature type="transmembrane region" description="Helical" evidence="1">
    <location>
        <begin position="12"/>
        <end position="38"/>
    </location>
</feature>
<accession>A0A0Q9ZC74</accession>
<dbReference type="OrthoDB" id="9807907at2"/>
<dbReference type="Proteomes" id="UP000051643">
    <property type="component" value="Unassembled WGS sequence"/>
</dbReference>
<keyword evidence="4" id="KW-1185">Reference proteome</keyword>
<evidence type="ECO:0000259" key="2">
    <source>
        <dbReference type="Pfam" id="PF04326"/>
    </source>
</evidence>
<dbReference type="Pfam" id="PF04326">
    <property type="entry name" value="SLFN_AlbA_2"/>
    <property type="match status" value="1"/>
</dbReference>
<keyword evidence="1" id="KW-0812">Transmembrane</keyword>
<evidence type="ECO:0000313" key="3">
    <source>
        <dbReference type="EMBL" id="KRG29817.1"/>
    </source>
</evidence>
<evidence type="ECO:0000313" key="4">
    <source>
        <dbReference type="Proteomes" id="UP000051643"/>
    </source>
</evidence>
<dbReference type="PANTHER" id="PTHR30595">
    <property type="entry name" value="GLPR-RELATED TRANSCRIPTIONAL REPRESSOR"/>
    <property type="match status" value="1"/>
</dbReference>
<dbReference type="InterPro" id="IPR038461">
    <property type="entry name" value="Schlafen_AlbA_2_dom_sf"/>
</dbReference>
<dbReference type="PANTHER" id="PTHR30595:SF6">
    <property type="entry name" value="SCHLAFEN ALBA-2 DOMAIN-CONTAINING PROTEIN"/>
    <property type="match status" value="1"/>
</dbReference>
<dbReference type="STRING" id="270918.APR42_15385"/>
<keyword evidence="1" id="KW-0472">Membrane</keyword>
<evidence type="ECO:0000256" key="1">
    <source>
        <dbReference type="SAM" id="Phobius"/>
    </source>
</evidence>
<dbReference type="AlphaFoldDB" id="A0A0Q9ZC74"/>
<gene>
    <name evidence="3" type="ORF">APR42_15385</name>
</gene>
<dbReference type="Gene3D" id="3.30.950.30">
    <property type="entry name" value="Schlafen, AAA domain"/>
    <property type="match status" value="1"/>
</dbReference>